<reference evidence="1" key="2">
    <citation type="submission" date="2020-05" db="UniProtKB">
        <authorList>
            <consortium name="EnsemblMetazoa"/>
        </authorList>
    </citation>
    <scope>IDENTIFICATION</scope>
    <source>
        <strain evidence="1">MINIMUS1</strain>
    </source>
</reference>
<name>A0A182WP86_9DIPT</name>
<dbReference type="VEuPathDB" id="VectorBase:AMIN014495"/>
<dbReference type="AlphaFoldDB" id="A0A182WP86"/>
<evidence type="ECO:0000313" key="2">
    <source>
        <dbReference type="Proteomes" id="UP000075920"/>
    </source>
</evidence>
<evidence type="ECO:0000313" key="1">
    <source>
        <dbReference type="EnsemblMetazoa" id="AMIN014495-PA"/>
    </source>
</evidence>
<reference evidence="2" key="1">
    <citation type="submission" date="2013-03" db="EMBL/GenBank/DDBJ databases">
        <title>The Genome Sequence of Anopheles minimus MINIMUS1.</title>
        <authorList>
            <consortium name="The Broad Institute Genomics Platform"/>
            <person name="Neafsey D.E."/>
            <person name="Walton C."/>
            <person name="Walker B."/>
            <person name="Young S.K."/>
            <person name="Zeng Q."/>
            <person name="Gargeya S."/>
            <person name="Fitzgerald M."/>
            <person name="Haas B."/>
            <person name="Abouelleil A."/>
            <person name="Allen A.W."/>
            <person name="Alvarado L."/>
            <person name="Arachchi H.M."/>
            <person name="Berlin A.M."/>
            <person name="Chapman S.B."/>
            <person name="Gainer-Dewar J."/>
            <person name="Goldberg J."/>
            <person name="Griggs A."/>
            <person name="Gujja S."/>
            <person name="Hansen M."/>
            <person name="Howarth C."/>
            <person name="Imamovic A."/>
            <person name="Ireland A."/>
            <person name="Larimer J."/>
            <person name="McCowan C."/>
            <person name="Murphy C."/>
            <person name="Pearson M."/>
            <person name="Poon T.W."/>
            <person name="Priest M."/>
            <person name="Roberts A."/>
            <person name="Saif S."/>
            <person name="Shea T."/>
            <person name="Sisk P."/>
            <person name="Sykes S."/>
            <person name="Wortman J."/>
            <person name="Nusbaum C."/>
            <person name="Birren B."/>
        </authorList>
    </citation>
    <scope>NUCLEOTIDE SEQUENCE [LARGE SCALE GENOMIC DNA]</scope>
    <source>
        <strain evidence="2">MINIMUS1</strain>
    </source>
</reference>
<dbReference type="Proteomes" id="UP000075920">
    <property type="component" value="Unassembled WGS sequence"/>
</dbReference>
<keyword evidence="2" id="KW-1185">Reference proteome</keyword>
<proteinExistence type="predicted"/>
<protein>
    <submittedName>
        <fullName evidence="1">Uncharacterized protein</fullName>
    </submittedName>
</protein>
<accession>A0A182WP86</accession>
<dbReference type="EnsemblMetazoa" id="AMIN014495-RA">
    <property type="protein sequence ID" value="AMIN014495-PA"/>
    <property type="gene ID" value="AMIN014495"/>
</dbReference>
<sequence length="24" mass="2612">MNAADGRPADAVCDVCCREEDELE</sequence>
<organism evidence="1 2">
    <name type="scientific">Anopheles minimus</name>
    <dbReference type="NCBI Taxonomy" id="112268"/>
    <lineage>
        <taxon>Eukaryota</taxon>
        <taxon>Metazoa</taxon>
        <taxon>Ecdysozoa</taxon>
        <taxon>Arthropoda</taxon>
        <taxon>Hexapoda</taxon>
        <taxon>Insecta</taxon>
        <taxon>Pterygota</taxon>
        <taxon>Neoptera</taxon>
        <taxon>Endopterygota</taxon>
        <taxon>Diptera</taxon>
        <taxon>Nematocera</taxon>
        <taxon>Culicoidea</taxon>
        <taxon>Culicidae</taxon>
        <taxon>Anophelinae</taxon>
        <taxon>Anopheles</taxon>
    </lineage>
</organism>